<dbReference type="STRING" id="315423.SAMN04488020_104134"/>
<dbReference type="SUPFAM" id="SSF56655">
    <property type="entry name" value="Carbohydrate phosphatase"/>
    <property type="match status" value="1"/>
</dbReference>
<sequence length="254" mass="27540">MPATDLPLLIDAARAAGEIARTHWQGAPQTWIKEDASPVSVADIEVDDALRDALLVARPNYGWMSEESPEDLDRLEREQCFILDPIDGTRAFLRGEETWAVSLAVVSGGRPTAAVVHLPARGLTFTATREGAWLNGDPVRVSARPDPDGARVLANKAAFAAEHWRHLPSFQRSFRPSIAYRLAYLAQGRTDLMLSLRPAWEWDIAAGALIAESAGARVTDRHGGPLTFNSPGRASDGIVAANPTLHGRVRDALV</sequence>
<keyword evidence="4 5" id="KW-0460">Magnesium</keyword>
<dbReference type="Proteomes" id="UP000193870">
    <property type="component" value="Unassembled WGS sequence"/>
</dbReference>
<dbReference type="InterPro" id="IPR020550">
    <property type="entry name" value="Inositol_monophosphatase_CS"/>
</dbReference>
<dbReference type="AlphaFoldDB" id="A0A1Y5SJA7"/>
<feature type="binding site" evidence="5">
    <location>
        <position position="86"/>
    </location>
    <ligand>
        <name>Mg(2+)</name>
        <dbReference type="ChEBI" id="CHEBI:18420"/>
        <label>1</label>
        <note>catalytic</note>
    </ligand>
</feature>
<gene>
    <name evidence="6" type="primary">suhB_2</name>
    <name evidence="6" type="ORF">PAM7066_01757</name>
</gene>
<proteinExistence type="inferred from homology"/>
<comment type="cofactor">
    <cofactor evidence="5">
        <name>Mg(2+)</name>
        <dbReference type="ChEBI" id="CHEBI:18420"/>
    </cofactor>
</comment>
<dbReference type="GO" id="GO:0046872">
    <property type="term" value="F:metal ion binding"/>
    <property type="evidence" value="ECO:0007669"/>
    <property type="project" value="UniProtKB-KW"/>
</dbReference>
<comment type="similarity">
    <text evidence="1">Belongs to the inositol monophosphatase superfamily.</text>
</comment>
<dbReference type="InterPro" id="IPR000760">
    <property type="entry name" value="Inositol_monophosphatase-like"/>
</dbReference>
<dbReference type="CDD" id="cd01638">
    <property type="entry name" value="CysQ"/>
    <property type="match status" value="1"/>
</dbReference>
<dbReference type="GO" id="GO:0006020">
    <property type="term" value="P:inositol metabolic process"/>
    <property type="evidence" value="ECO:0007669"/>
    <property type="project" value="TreeGrafter"/>
</dbReference>
<evidence type="ECO:0000256" key="3">
    <source>
        <dbReference type="ARBA" id="ARBA00022801"/>
    </source>
</evidence>
<feature type="binding site" evidence="5">
    <location>
        <position position="87"/>
    </location>
    <ligand>
        <name>Mg(2+)</name>
        <dbReference type="ChEBI" id="CHEBI:18420"/>
        <label>1</label>
        <note>catalytic</note>
    </ligand>
</feature>
<dbReference type="RefSeq" id="WP_085853757.1">
    <property type="nucleotide sequence ID" value="NZ_FOPF01000004.1"/>
</dbReference>
<dbReference type="EMBL" id="FWFV01000004">
    <property type="protein sequence ID" value="SLN40924.1"/>
    <property type="molecule type" value="Genomic_DNA"/>
</dbReference>
<dbReference type="PROSITE" id="PS00630">
    <property type="entry name" value="IMP_2"/>
    <property type="match status" value="1"/>
</dbReference>
<protein>
    <submittedName>
        <fullName evidence="6">Inositol-1-monophosphatase</fullName>
        <ecNumber evidence="6">3.1.3.25</ecNumber>
    </submittedName>
</protein>
<dbReference type="OrthoDB" id="9785695at2"/>
<dbReference type="PRINTS" id="PR00377">
    <property type="entry name" value="IMPHPHTASES"/>
</dbReference>
<name>A0A1Y5SJA7_9RHOB</name>
<organism evidence="6 7">
    <name type="scientific">Palleronia marisminoris</name>
    <dbReference type="NCBI Taxonomy" id="315423"/>
    <lineage>
        <taxon>Bacteria</taxon>
        <taxon>Pseudomonadati</taxon>
        <taxon>Pseudomonadota</taxon>
        <taxon>Alphaproteobacteria</taxon>
        <taxon>Rhodobacterales</taxon>
        <taxon>Roseobacteraceae</taxon>
        <taxon>Palleronia</taxon>
    </lineage>
</organism>
<evidence type="ECO:0000256" key="5">
    <source>
        <dbReference type="PIRSR" id="PIRSR600760-2"/>
    </source>
</evidence>
<dbReference type="GO" id="GO:0008934">
    <property type="term" value="F:inositol monophosphate 1-phosphatase activity"/>
    <property type="evidence" value="ECO:0007669"/>
    <property type="project" value="TreeGrafter"/>
</dbReference>
<feature type="binding site" evidence="5">
    <location>
        <position position="66"/>
    </location>
    <ligand>
        <name>Mg(2+)</name>
        <dbReference type="ChEBI" id="CHEBI:18420"/>
        <label>1</label>
        <note>catalytic</note>
    </ligand>
</feature>
<keyword evidence="2 5" id="KW-0479">Metal-binding</keyword>
<evidence type="ECO:0000313" key="6">
    <source>
        <dbReference type="EMBL" id="SLN40924.1"/>
    </source>
</evidence>
<evidence type="ECO:0000313" key="7">
    <source>
        <dbReference type="Proteomes" id="UP000193870"/>
    </source>
</evidence>
<dbReference type="Gene3D" id="3.30.540.10">
    <property type="entry name" value="Fructose-1,6-Bisphosphatase, subunit A, domain 1"/>
    <property type="match status" value="1"/>
</dbReference>
<dbReference type="GO" id="GO:0007165">
    <property type="term" value="P:signal transduction"/>
    <property type="evidence" value="ECO:0007669"/>
    <property type="project" value="TreeGrafter"/>
</dbReference>
<dbReference type="InterPro" id="IPR020583">
    <property type="entry name" value="Inositol_monoP_metal-BS"/>
</dbReference>
<accession>A0A1Y5SJA7</accession>
<feature type="binding site" evidence="5">
    <location>
        <position position="84"/>
    </location>
    <ligand>
        <name>Mg(2+)</name>
        <dbReference type="ChEBI" id="CHEBI:18420"/>
        <label>1</label>
        <note>catalytic</note>
    </ligand>
</feature>
<keyword evidence="3 6" id="KW-0378">Hydrolase</keyword>
<feature type="binding site" evidence="5">
    <location>
        <position position="203"/>
    </location>
    <ligand>
        <name>Mg(2+)</name>
        <dbReference type="ChEBI" id="CHEBI:18420"/>
        <label>1</label>
        <note>catalytic</note>
    </ligand>
</feature>
<reference evidence="6 7" key="1">
    <citation type="submission" date="2017-03" db="EMBL/GenBank/DDBJ databases">
        <authorList>
            <person name="Afonso C.L."/>
            <person name="Miller P.J."/>
            <person name="Scott M.A."/>
            <person name="Spackman E."/>
            <person name="Goraichik I."/>
            <person name="Dimitrov K.M."/>
            <person name="Suarez D.L."/>
            <person name="Swayne D.E."/>
        </authorList>
    </citation>
    <scope>NUCLEOTIDE SEQUENCE [LARGE SCALE GENOMIC DNA]</scope>
    <source>
        <strain evidence="6 7">CECT 7066</strain>
    </source>
</reference>
<dbReference type="EC" id="3.1.3.25" evidence="6"/>
<dbReference type="PANTHER" id="PTHR20854:SF4">
    <property type="entry name" value="INOSITOL-1-MONOPHOSPHATASE-RELATED"/>
    <property type="match status" value="1"/>
</dbReference>
<dbReference type="Pfam" id="PF00459">
    <property type="entry name" value="Inositol_P"/>
    <property type="match status" value="1"/>
</dbReference>
<dbReference type="PROSITE" id="PS00629">
    <property type="entry name" value="IMP_1"/>
    <property type="match status" value="1"/>
</dbReference>
<dbReference type="PANTHER" id="PTHR20854">
    <property type="entry name" value="INOSITOL MONOPHOSPHATASE"/>
    <property type="match status" value="1"/>
</dbReference>
<evidence type="ECO:0000256" key="1">
    <source>
        <dbReference type="ARBA" id="ARBA00009759"/>
    </source>
</evidence>
<evidence type="ECO:0000256" key="2">
    <source>
        <dbReference type="ARBA" id="ARBA00022723"/>
    </source>
</evidence>
<dbReference type="GO" id="GO:0046854">
    <property type="term" value="P:phosphatidylinositol phosphate biosynthetic process"/>
    <property type="evidence" value="ECO:0007669"/>
    <property type="project" value="InterPro"/>
</dbReference>
<dbReference type="Gene3D" id="3.40.190.80">
    <property type="match status" value="1"/>
</dbReference>
<evidence type="ECO:0000256" key="4">
    <source>
        <dbReference type="ARBA" id="ARBA00022842"/>
    </source>
</evidence>
<keyword evidence="7" id="KW-1185">Reference proteome</keyword>